<reference evidence="1 2" key="1">
    <citation type="submission" date="2024-10" db="EMBL/GenBank/DDBJ databases">
        <title>Updated reference genomes for cyclostephanoid diatoms.</title>
        <authorList>
            <person name="Roberts W.R."/>
            <person name="Alverson A.J."/>
        </authorList>
    </citation>
    <scope>NUCLEOTIDE SEQUENCE [LARGE SCALE GENOMIC DNA]</scope>
    <source>
        <strain evidence="1 2">AJA228-03</strain>
    </source>
</reference>
<protein>
    <submittedName>
        <fullName evidence="1">Uncharacterized protein</fullName>
    </submittedName>
</protein>
<evidence type="ECO:0000313" key="1">
    <source>
        <dbReference type="EMBL" id="KAL3822250.1"/>
    </source>
</evidence>
<dbReference type="EMBL" id="JALLPB020000070">
    <property type="protein sequence ID" value="KAL3822250.1"/>
    <property type="molecule type" value="Genomic_DNA"/>
</dbReference>
<name>A0ABD3SCZ1_9STRA</name>
<comment type="caution">
    <text evidence="1">The sequence shown here is derived from an EMBL/GenBank/DDBJ whole genome shotgun (WGS) entry which is preliminary data.</text>
</comment>
<dbReference type="Proteomes" id="UP001530377">
    <property type="component" value="Unassembled WGS sequence"/>
</dbReference>
<accession>A0ABD3SCZ1</accession>
<proteinExistence type="predicted"/>
<gene>
    <name evidence="1" type="ORF">ACHAXA_005883</name>
</gene>
<keyword evidence="2" id="KW-1185">Reference proteome</keyword>
<organism evidence="1 2">
    <name type="scientific">Cyclostephanos tholiformis</name>
    <dbReference type="NCBI Taxonomy" id="382380"/>
    <lineage>
        <taxon>Eukaryota</taxon>
        <taxon>Sar</taxon>
        <taxon>Stramenopiles</taxon>
        <taxon>Ochrophyta</taxon>
        <taxon>Bacillariophyta</taxon>
        <taxon>Coscinodiscophyceae</taxon>
        <taxon>Thalassiosirophycidae</taxon>
        <taxon>Stephanodiscales</taxon>
        <taxon>Stephanodiscaceae</taxon>
        <taxon>Cyclostephanos</taxon>
    </lineage>
</organism>
<sequence length="133" mass="15259">MKLFVTEWSKGDEQFCNQFIDGVIQGLHPTKIASTLATLNNIKKFDLNFNELVKLCMENMLEHMKAVARAASQIKDPRLRHGHYAKYHDQDYLIHSNSLVFNISVEAKPSIDELEEFSPKGTVVLCNWEMTMA</sequence>
<dbReference type="AlphaFoldDB" id="A0ABD3SCZ1"/>
<evidence type="ECO:0000313" key="2">
    <source>
        <dbReference type="Proteomes" id="UP001530377"/>
    </source>
</evidence>